<feature type="compositionally biased region" description="Basic and acidic residues" evidence="1">
    <location>
        <begin position="58"/>
        <end position="67"/>
    </location>
</feature>
<name>A0A9D4RHE8_DREPO</name>
<keyword evidence="3" id="KW-1185">Reference proteome</keyword>
<dbReference type="Proteomes" id="UP000828390">
    <property type="component" value="Unassembled WGS sequence"/>
</dbReference>
<reference evidence="2" key="2">
    <citation type="submission" date="2020-11" db="EMBL/GenBank/DDBJ databases">
        <authorList>
            <person name="McCartney M.A."/>
            <person name="Auch B."/>
            <person name="Kono T."/>
            <person name="Mallez S."/>
            <person name="Becker A."/>
            <person name="Gohl D.M."/>
            <person name="Silverstein K.A.T."/>
            <person name="Koren S."/>
            <person name="Bechman K.B."/>
            <person name="Herman A."/>
            <person name="Abrahante J.E."/>
            <person name="Garbe J."/>
        </authorList>
    </citation>
    <scope>NUCLEOTIDE SEQUENCE</scope>
    <source>
        <strain evidence="2">Duluth1</strain>
        <tissue evidence="2">Whole animal</tissue>
    </source>
</reference>
<dbReference type="AlphaFoldDB" id="A0A9D4RHE8"/>
<evidence type="ECO:0000313" key="2">
    <source>
        <dbReference type="EMBL" id="KAH3866642.1"/>
    </source>
</evidence>
<reference evidence="2" key="1">
    <citation type="journal article" date="2019" name="bioRxiv">
        <title>The Genome of the Zebra Mussel, Dreissena polymorpha: A Resource for Invasive Species Research.</title>
        <authorList>
            <person name="McCartney M.A."/>
            <person name="Auch B."/>
            <person name="Kono T."/>
            <person name="Mallez S."/>
            <person name="Zhang Y."/>
            <person name="Obille A."/>
            <person name="Becker A."/>
            <person name="Abrahante J.E."/>
            <person name="Garbe J."/>
            <person name="Badalamenti J.P."/>
            <person name="Herman A."/>
            <person name="Mangelson H."/>
            <person name="Liachko I."/>
            <person name="Sullivan S."/>
            <person name="Sone E.D."/>
            <person name="Koren S."/>
            <person name="Silverstein K.A.T."/>
            <person name="Beckman K.B."/>
            <person name="Gohl D.M."/>
        </authorList>
    </citation>
    <scope>NUCLEOTIDE SEQUENCE</scope>
    <source>
        <strain evidence="2">Duluth1</strain>
        <tissue evidence="2">Whole animal</tissue>
    </source>
</reference>
<gene>
    <name evidence="2" type="ORF">DPMN_029740</name>
</gene>
<feature type="region of interest" description="Disordered" evidence="1">
    <location>
        <begin position="46"/>
        <end position="73"/>
    </location>
</feature>
<accession>A0A9D4RHE8</accession>
<proteinExistence type="predicted"/>
<evidence type="ECO:0000256" key="1">
    <source>
        <dbReference type="SAM" id="MobiDB-lite"/>
    </source>
</evidence>
<protein>
    <submittedName>
        <fullName evidence="2">Uncharacterized protein</fullName>
    </submittedName>
</protein>
<comment type="caution">
    <text evidence="2">The sequence shown here is derived from an EMBL/GenBank/DDBJ whole genome shotgun (WGS) entry which is preliminary data.</text>
</comment>
<organism evidence="2 3">
    <name type="scientific">Dreissena polymorpha</name>
    <name type="common">Zebra mussel</name>
    <name type="synonym">Mytilus polymorpha</name>
    <dbReference type="NCBI Taxonomy" id="45954"/>
    <lineage>
        <taxon>Eukaryota</taxon>
        <taxon>Metazoa</taxon>
        <taxon>Spiralia</taxon>
        <taxon>Lophotrochozoa</taxon>
        <taxon>Mollusca</taxon>
        <taxon>Bivalvia</taxon>
        <taxon>Autobranchia</taxon>
        <taxon>Heteroconchia</taxon>
        <taxon>Euheterodonta</taxon>
        <taxon>Imparidentia</taxon>
        <taxon>Neoheterodontei</taxon>
        <taxon>Myida</taxon>
        <taxon>Dreissenoidea</taxon>
        <taxon>Dreissenidae</taxon>
        <taxon>Dreissena</taxon>
    </lineage>
</organism>
<dbReference type="EMBL" id="JAIWYP010000002">
    <property type="protein sequence ID" value="KAH3866642.1"/>
    <property type="molecule type" value="Genomic_DNA"/>
</dbReference>
<evidence type="ECO:0000313" key="3">
    <source>
        <dbReference type="Proteomes" id="UP000828390"/>
    </source>
</evidence>
<sequence>MSAPQPSLFNLFLEKIMQETLQDHYTSTGGRPISNVKFGDKINLMGGTRIEQNTPSTDSKKDQEYTGRKSTRRSQRLWHIACLTPEKTAR</sequence>